<feature type="region of interest" description="Disordered" evidence="1">
    <location>
        <begin position="1"/>
        <end position="20"/>
    </location>
</feature>
<organism evidence="2 3">
    <name type="scientific">Thermoflexus hugenholtzii JAD2</name>
    <dbReference type="NCBI Taxonomy" id="877466"/>
    <lineage>
        <taxon>Bacteria</taxon>
        <taxon>Bacillati</taxon>
        <taxon>Chloroflexota</taxon>
        <taxon>Thermoflexia</taxon>
        <taxon>Thermoflexales</taxon>
        <taxon>Thermoflexaceae</taxon>
        <taxon>Thermoflexus</taxon>
    </lineage>
</organism>
<dbReference type="RefSeq" id="WP_088572316.1">
    <property type="nucleotide sequence ID" value="NZ_FYEK01000075.1"/>
</dbReference>
<dbReference type="OrthoDB" id="152610at2"/>
<dbReference type="InParanoid" id="A0A212RQ22"/>
<dbReference type="EMBL" id="FYEK01000075">
    <property type="protein sequence ID" value="SNB74664.1"/>
    <property type="molecule type" value="Genomic_DNA"/>
</dbReference>
<dbReference type="InterPro" id="IPR022292">
    <property type="entry name" value="CHP03843"/>
</dbReference>
<evidence type="ECO:0008006" key="4">
    <source>
        <dbReference type="Google" id="ProtNLM"/>
    </source>
</evidence>
<evidence type="ECO:0000313" key="2">
    <source>
        <dbReference type="EMBL" id="SNB74664.1"/>
    </source>
</evidence>
<sequence length="261" mass="29826">MATRRPRPGTARRIPDPLPPETPKEIVLRWLREGEIRLLGLIPWGSNATFLVALSDGERTGLAVYKPQRGEEPLWDFPHGTLCYREVAAYVVSEALGWGLVPPTVLREQGPYGRGALQLYIDADPEENYFTFREDPALQPVLMRLAAFDLITNNADRKAGHCLRDRHGRIWAIDHGICFHVEPKLRTVIWDYRGQPIPEDILEEIRAFHRRLREDEGLRAELAALLHPAEIAALERRTAALLERPIFPHPGPWRSVPWPMV</sequence>
<dbReference type="AlphaFoldDB" id="A0A212RQ22"/>
<reference evidence="3" key="1">
    <citation type="submission" date="2017-06" db="EMBL/GenBank/DDBJ databases">
        <authorList>
            <person name="Varghese N."/>
            <person name="Submissions S."/>
        </authorList>
    </citation>
    <scope>NUCLEOTIDE SEQUENCE [LARGE SCALE GENOMIC DNA]</scope>
    <source>
        <strain evidence="3">JAD2</strain>
    </source>
</reference>
<gene>
    <name evidence="2" type="ORF">SAMN02746019_00017900</name>
</gene>
<dbReference type="NCBIfam" id="TIGR03843">
    <property type="entry name" value="SCO1664 family protein"/>
    <property type="match status" value="1"/>
</dbReference>
<accession>A0A212RQ22</accession>
<proteinExistence type="predicted"/>
<protein>
    <recommendedName>
        <fullName evidence="4">PI3K/PI4K catalytic domain-containing protein</fullName>
    </recommendedName>
</protein>
<keyword evidence="3" id="KW-1185">Reference proteome</keyword>
<evidence type="ECO:0000313" key="3">
    <source>
        <dbReference type="Proteomes" id="UP000197025"/>
    </source>
</evidence>
<name>A0A212RQ22_9CHLR</name>
<dbReference type="Proteomes" id="UP000197025">
    <property type="component" value="Unassembled WGS sequence"/>
</dbReference>
<evidence type="ECO:0000256" key="1">
    <source>
        <dbReference type="SAM" id="MobiDB-lite"/>
    </source>
</evidence>